<accession>A0ABT9S620</accession>
<dbReference type="Pfam" id="PF02826">
    <property type="entry name" value="2-Hacid_dh_C"/>
    <property type="match status" value="1"/>
</dbReference>
<sequence>MPIDKDERPQVLVVAALMPWVMAQLRKHYQVHDRTHFATDPASVAAFEEAAPRIRAIAANGEAKVPRALLDRLPAVEVVTVFGVGYDGVDVPAAHERGIPVTNTPDVLTDDVADLGIALLLAIARRVPQADRFVREGKWPQGPMPLTRKVSGARIGIVGMGRIGQAIARRAEAFGMQISYTTRTPRADLPYRYSPDAATLAAEVDFLVAITPGGDATRGLISAQVLQALGPDGFFVNVARGSVADQPALIAALRDGVIAGAALDVFVDEPNVPPELMAMDNVVLSPHMASGTRQTREAMGQLMLDNLAAHFAGRPLLTPVGG</sequence>
<evidence type="ECO:0000313" key="6">
    <source>
        <dbReference type="EMBL" id="MDP9899298.1"/>
    </source>
</evidence>
<feature type="domain" description="D-isomer specific 2-hydroxyacid dehydrogenase NAD-binding" evidence="5">
    <location>
        <begin position="117"/>
        <end position="289"/>
    </location>
</feature>
<keyword evidence="1 3" id="KW-0560">Oxidoreductase</keyword>
<dbReference type="InterPro" id="IPR006139">
    <property type="entry name" value="D-isomer_2_OHA_DH_cat_dom"/>
</dbReference>
<keyword evidence="7" id="KW-1185">Reference proteome</keyword>
<keyword evidence="2" id="KW-0520">NAD</keyword>
<dbReference type="Pfam" id="PF00389">
    <property type="entry name" value="2-Hacid_dh"/>
    <property type="match status" value="1"/>
</dbReference>
<protein>
    <submittedName>
        <fullName evidence="6">Lactate dehydrogenase-like 2-hydroxyacid dehydrogenase</fullName>
    </submittedName>
</protein>
<organism evidence="6 7">
    <name type="scientific">Variovorax ginsengisoli</name>
    <dbReference type="NCBI Taxonomy" id="363844"/>
    <lineage>
        <taxon>Bacteria</taxon>
        <taxon>Pseudomonadati</taxon>
        <taxon>Pseudomonadota</taxon>
        <taxon>Betaproteobacteria</taxon>
        <taxon>Burkholderiales</taxon>
        <taxon>Comamonadaceae</taxon>
        <taxon>Variovorax</taxon>
    </lineage>
</organism>
<dbReference type="InterPro" id="IPR006140">
    <property type="entry name" value="D-isomer_DH_NAD-bd"/>
</dbReference>
<evidence type="ECO:0000259" key="5">
    <source>
        <dbReference type="Pfam" id="PF02826"/>
    </source>
</evidence>
<evidence type="ECO:0000256" key="2">
    <source>
        <dbReference type="ARBA" id="ARBA00023027"/>
    </source>
</evidence>
<evidence type="ECO:0000256" key="3">
    <source>
        <dbReference type="RuleBase" id="RU003719"/>
    </source>
</evidence>
<dbReference type="InterPro" id="IPR036291">
    <property type="entry name" value="NAD(P)-bd_dom_sf"/>
</dbReference>
<dbReference type="EMBL" id="JAUSRO010000004">
    <property type="protein sequence ID" value="MDP9899298.1"/>
    <property type="molecule type" value="Genomic_DNA"/>
</dbReference>
<comment type="similarity">
    <text evidence="3">Belongs to the D-isomer specific 2-hydroxyacid dehydrogenase family.</text>
</comment>
<comment type="caution">
    <text evidence="6">The sequence shown here is derived from an EMBL/GenBank/DDBJ whole genome shotgun (WGS) entry which is preliminary data.</text>
</comment>
<name>A0ABT9S620_9BURK</name>
<dbReference type="SUPFAM" id="SSF51735">
    <property type="entry name" value="NAD(P)-binding Rossmann-fold domains"/>
    <property type="match status" value="1"/>
</dbReference>
<evidence type="ECO:0000313" key="7">
    <source>
        <dbReference type="Proteomes" id="UP001226867"/>
    </source>
</evidence>
<reference evidence="6 7" key="1">
    <citation type="submission" date="2023-07" db="EMBL/GenBank/DDBJ databases">
        <title>Sorghum-associated microbial communities from plants grown in Nebraska, USA.</title>
        <authorList>
            <person name="Schachtman D."/>
        </authorList>
    </citation>
    <scope>NUCLEOTIDE SEQUENCE [LARGE SCALE GENOMIC DNA]</scope>
    <source>
        <strain evidence="6 7">DS1607</strain>
    </source>
</reference>
<dbReference type="RefSeq" id="WP_307689118.1">
    <property type="nucleotide sequence ID" value="NZ_JAUSRO010000004.1"/>
</dbReference>
<dbReference type="Proteomes" id="UP001226867">
    <property type="component" value="Unassembled WGS sequence"/>
</dbReference>
<dbReference type="SUPFAM" id="SSF52283">
    <property type="entry name" value="Formate/glycerate dehydrogenase catalytic domain-like"/>
    <property type="match status" value="1"/>
</dbReference>
<feature type="domain" description="D-isomer specific 2-hydroxyacid dehydrogenase catalytic" evidence="4">
    <location>
        <begin position="12"/>
        <end position="320"/>
    </location>
</feature>
<gene>
    <name evidence="6" type="ORF">J2W36_001543</name>
</gene>
<dbReference type="InterPro" id="IPR050223">
    <property type="entry name" value="D-isomer_2-hydroxyacid_DH"/>
</dbReference>
<dbReference type="InterPro" id="IPR029752">
    <property type="entry name" value="D-isomer_DH_CS1"/>
</dbReference>
<evidence type="ECO:0000256" key="1">
    <source>
        <dbReference type="ARBA" id="ARBA00023002"/>
    </source>
</evidence>
<dbReference type="PANTHER" id="PTHR10996">
    <property type="entry name" value="2-HYDROXYACID DEHYDROGENASE-RELATED"/>
    <property type="match status" value="1"/>
</dbReference>
<dbReference type="PANTHER" id="PTHR10996:SF178">
    <property type="entry name" value="2-HYDROXYACID DEHYDROGENASE YGL185C-RELATED"/>
    <property type="match status" value="1"/>
</dbReference>
<proteinExistence type="inferred from homology"/>
<evidence type="ECO:0000259" key="4">
    <source>
        <dbReference type="Pfam" id="PF00389"/>
    </source>
</evidence>
<dbReference type="Gene3D" id="3.40.50.720">
    <property type="entry name" value="NAD(P)-binding Rossmann-like Domain"/>
    <property type="match status" value="2"/>
</dbReference>
<dbReference type="CDD" id="cd12156">
    <property type="entry name" value="HPPR"/>
    <property type="match status" value="1"/>
</dbReference>
<dbReference type="PROSITE" id="PS00065">
    <property type="entry name" value="D_2_HYDROXYACID_DH_1"/>
    <property type="match status" value="1"/>
</dbReference>